<dbReference type="EMBL" id="LR134406">
    <property type="protein sequence ID" value="VEH69567.1"/>
    <property type="molecule type" value="Genomic_DNA"/>
</dbReference>
<name>A0A3S4UBG7_9ACTN</name>
<evidence type="ECO:0000313" key="2">
    <source>
        <dbReference type="Proteomes" id="UP000273044"/>
    </source>
</evidence>
<accession>A0A3S4UBG7</accession>
<sequence>MAVGLAFDGKTGVRREILRRLGAVVRLLFGRVLAL</sequence>
<dbReference type="AlphaFoldDB" id="A0A3S4UBG7"/>
<gene>
    <name evidence="1" type="ORF">NCTC12967_00840</name>
</gene>
<dbReference type="Proteomes" id="UP000273044">
    <property type="component" value="Chromosome"/>
</dbReference>
<organism evidence="1 2">
    <name type="scientific">Arachnia propionica</name>
    <dbReference type="NCBI Taxonomy" id="1750"/>
    <lineage>
        <taxon>Bacteria</taxon>
        <taxon>Bacillati</taxon>
        <taxon>Actinomycetota</taxon>
        <taxon>Actinomycetes</taxon>
        <taxon>Propionibacteriales</taxon>
        <taxon>Propionibacteriaceae</taxon>
        <taxon>Arachnia</taxon>
    </lineage>
</organism>
<keyword evidence="2" id="KW-1185">Reference proteome</keyword>
<proteinExistence type="predicted"/>
<reference evidence="1 2" key="1">
    <citation type="submission" date="2018-12" db="EMBL/GenBank/DDBJ databases">
        <authorList>
            <consortium name="Pathogen Informatics"/>
        </authorList>
    </citation>
    <scope>NUCLEOTIDE SEQUENCE [LARGE SCALE GENOMIC DNA]</scope>
    <source>
        <strain evidence="1 2">NCTC12967</strain>
    </source>
</reference>
<protein>
    <submittedName>
        <fullName evidence="1">Uncharacterized protein</fullName>
    </submittedName>
</protein>
<evidence type="ECO:0000313" key="1">
    <source>
        <dbReference type="EMBL" id="VEH69567.1"/>
    </source>
</evidence>